<dbReference type="AlphaFoldDB" id="F2RKK6"/>
<evidence type="ECO:0000313" key="1">
    <source>
        <dbReference type="EMBL" id="CCA60362.1"/>
    </source>
</evidence>
<dbReference type="EMBL" id="FR845719">
    <property type="protein sequence ID" value="CCA60362.1"/>
    <property type="molecule type" value="Genomic_DNA"/>
</dbReference>
<reference evidence="1 2" key="1">
    <citation type="journal article" date="2011" name="BMC Genomics">
        <title>Genome-wide analysis of the role of GlnR in Streptomyces venezuelae provides new insights into global nitrogen regulation in actinomycetes.</title>
        <authorList>
            <person name="Pullan S.T."/>
            <person name="Bibb M.J."/>
            <person name="Merrick M."/>
        </authorList>
    </citation>
    <scope>NUCLEOTIDE SEQUENCE [LARGE SCALE GENOMIC DNA]</scope>
    <source>
        <strain evidence="1">ATCC 10712</strain>
    </source>
</reference>
<accession>F2RKK6</accession>
<dbReference type="HOGENOM" id="CLU_3412944_0_0_11"/>
<keyword evidence="2" id="KW-1185">Reference proteome</keyword>
<proteinExistence type="predicted"/>
<evidence type="ECO:0000313" key="2">
    <source>
        <dbReference type="Proteomes" id="UP000006854"/>
    </source>
</evidence>
<protein>
    <submittedName>
        <fullName evidence="1">Uncharacterized protein</fullName>
    </submittedName>
</protein>
<name>F2RKK6_STRVP</name>
<sequence>MDLSGASTQSIAIVGSRVLSATPSDPSG</sequence>
<dbReference type="Proteomes" id="UP000006854">
    <property type="component" value="Chromosome"/>
</dbReference>
<gene>
    <name evidence="1" type="ordered locus">SVEN_7076</name>
</gene>
<organism evidence="1 2">
    <name type="scientific">Streptomyces venezuelae (strain ATCC 10712 / CBS 650.69 / DSM 40230 / JCM 4526 / NBRC 13096 / PD 04745)</name>
    <dbReference type="NCBI Taxonomy" id="953739"/>
    <lineage>
        <taxon>Bacteria</taxon>
        <taxon>Bacillati</taxon>
        <taxon>Actinomycetota</taxon>
        <taxon>Actinomycetes</taxon>
        <taxon>Kitasatosporales</taxon>
        <taxon>Streptomycetaceae</taxon>
        <taxon>Streptomyces</taxon>
    </lineage>
</organism>
<dbReference type="KEGG" id="sve:SVEN_7076"/>